<evidence type="ECO:0000313" key="2">
    <source>
        <dbReference type="EMBL" id="MFM9649869.1"/>
    </source>
</evidence>
<organism evidence="2 3">
    <name type="scientific">Streptomyces galilaeus</name>
    <dbReference type="NCBI Taxonomy" id="33899"/>
    <lineage>
        <taxon>Bacteria</taxon>
        <taxon>Bacillati</taxon>
        <taxon>Actinomycetota</taxon>
        <taxon>Actinomycetes</taxon>
        <taxon>Kitasatosporales</taxon>
        <taxon>Streptomycetaceae</taxon>
        <taxon>Streptomyces</taxon>
    </lineage>
</organism>
<dbReference type="RefSeq" id="WP_369279735.1">
    <property type="nucleotide sequence ID" value="NZ_JBJVMW010000010.1"/>
</dbReference>
<gene>
    <name evidence="2" type="ORF">ACKI1S_27435</name>
</gene>
<feature type="region of interest" description="Disordered" evidence="1">
    <location>
        <begin position="27"/>
        <end position="51"/>
    </location>
</feature>
<keyword evidence="3" id="KW-1185">Reference proteome</keyword>
<protein>
    <submittedName>
        <fullName evidence="2">Uncharacterized protein</fullName>
    </submittedName>
</protein>
<dbReference type="Proteomes" id="UP001631993">
    <property type="component" value="Unassembled WGS sequence"/>
</dbReference>
<comment type="caution">
    <text evidence="2">The sequence shown here is derived from an EMBL/GenBank/DDBJ whole genome shotgun (WGS) entry which is preliminary data.</text>
</comment>
<accession>A0ABW9IN07</accession>
<proteinExistence type="predicted"/>
<dbReference type="EMBL" id="JBJVNE010000014">
    <property type="protein sequence ID" value="MFM9649869.1"/>
    <property type="molecule type" value="Genomic_DNA"/>
</dbReference>
<reference evidence="2 3" key="1">
    <citation type="submission" date="2024-12" db="EMBL/GenBank/DDBJ databases">
        <title>Forecasting of Potato common scab and diversities of Pathogenic streptomyces spp. in china.</title>
        <authorList>
            <person name="Handique U."/>
            <person name="Wu J."/>
        </authorList>
    </citation>
    <scope>NUCLEOTIDE SEQUENCE [LARGE SCALE GENOMIC DNA]</scope>
    <source>
        <strain evidence="2 3">ZRIMU1585</strain>
    </source>
</reference>
<evidence type="ECO:0000256" key="1">
    <source>
        <dbReference type="SAM" id="MobiDB-lite"/>
    </source>
</evidence>
<sequence>MSDDYDDDVSNDDFFSASELYEMDRDAEFRLDAEDDARNTADIEADERSSE</sequence>
<name>A0ABW9IN07_STRGJ</name>
<evidence type="ECO:0000313" key="3">
    <source>
        <dbReference type="Proteomes" id="UP001631993"/>
    </source>
</evidence>